<reference evidence="4" key="1">
    <citation type="submission" date="2025-08" db="UniProtKB">
        <authorList>
            <consortium name="Ensembl"/>
        </authorList>
    </citation>
    <scope>IDENTIFICATION</scope>
</reference>
<dbReference type="PANTHER" id="PTHR10424">
    <property type="entry name" value="VIRAL ENVELOPE PROTEIN"/>
    <property type="match status" value="1"/>
</dbReference>
<sequence length="459" mass="50893">MEVFVRVSVILLFVTVARAGWHENVFHQLVHDISSSFNQSECWVCSHGPSSALQGWPVVPTATLNITGYAAFRVRKSPCTGQSQCRFLDASQFVLTRQSSWPVASICFRWHNFTPSGFSTYMGQGNKRVRVPLSRVSLGDYPACRFTVDLCESCSTGSPCNTTLKNSSLGLTISRSRDCMTTLNNSFSGSSIFVTLSEQASMHAGTYVYGLPAGYLWACGEWAGSVLPAVWNGTCTIATVAPAGLAFHPKDQPPAAWDPHFHWTHSKLAYDKKLGYDPDDTYLTEGKRFVAIALPCYGVARNVKQLRILSYTLEALANVTAVGLKTLQVEIESLAGQLAQHKLALDYLLSKEGGLCFWLNTTCCHFINRSGVIETDLAKLPAIARQVRKTYSTPGMSWWTWLWSWLPDLSWLRALLMSVIIFLVILTMFCCCIQCVPTFVEVLKRCFARMPSPAVNLTT</sequence>
<feature type="chain" id="PRO_5034676445" evidence="3">
    <location>
        <begin position="20"/>
        <end position="459"/>
    </location>
</feature>
<keyword evidence="2" id="KW-0812">Transmembrane</keyword>
<accession>A0A8D2J5R0</accession>
<reference evidence="4" key="2">
    <citation type="submission" date="2025-09" db="UniProtKB">
        <authorList>
            <consortium name="Ensembl"/>
        </authorList>
    </citation>
    <scope>IDENTIFICATION</scope>
</reference>
<keyword evidence="1" id="KW-1015">Disulfide bond</keyword>
<evidence type="ECO:0000256" key="1">
    <source>
        <dbReference type="ARBA" id="ARBA00023157"/>
    </source>
</evidence>
<dbReference type="Pfam" id="PF00429">
    <property type="entry name" value="TLV_coat"/>
    <property type="match status" value="1"/>
</dbReference>
<dbReference type="AlphaFoldDB" id="A0A8D2J5R0"/>
<organism evidence="4 5">
    <name type="scientific">Varanus komodoensis</name>
    <name type="common">Komodo dragon</name>
    <dbReference type="NCBI Taxonomy" id="61221"/>
    <lineage>
        <taxon>Eukaryota</taxon>
        <taxon>Metazoa</taxon>
        <taxon>Chordata</taxon>
        <taxon>Craniata</taxon>
        <taxon>Vertebrata</taxon>
        <taxon>Euteleostomi</taxon>
        <taxon>Lepidosauria</taxon>
        <taxon>Squamata</taxon>
        <taxon>Bifurcata</taxon>
        <taxon>Unidentata</taxon>
        <taxon>Episquamata</taxon>
        <taxon>Toxicofera</taxon>
        <taxon>Anguimorpha</taxon>
        <taxon>Paleoanguimorpha</taxon>
        <taxon>Varanoidea</taxon>
        <taxon>Varanidae</taxon>
        <taxon>Varanus</taxon>
    </lineage>
</organism>
<feature type="transmembrane region" description="Helical" evidence="2">
    <location>
        <begin position="414"/>
        <end position="440"/>
    </location>
</feature>
<evidence type="ECO:0000313" key="4">
    <source>
        <dbReference type="Ensembl" id="ENSVKKP00000008901.1"/>
    </source>
</evidence>
<keyword evidence="2" id="KW-1133">Transmembrane helix</keyword>
<evidence type="ECO:0000256" key="2">
    <source>
        <dbReference type="SAM" id="Phobius"/>
    </source>
</evidence>
<evidence type="ECO:0000256" key="3">
    <source>
        <dbReference type="SAM" id="SignalP"/>
    </source>
</evidence>
<dbReference type="Gene3D" id="1.10.287.210">
    <property type="match status" value="1"/>
</dbReference>
<feature type="signal peptide" evidence="3">
    <location>
        <begin position="1"/>
        <end position="19"/>
    </location>
</feature>
<name>A0A8D2J5R0_VARKO</name>
<dbReference type="SUPFAM" id="SSF58069">
    <property type="entry name" value="Virus ectodomain"/>
    <property type="match status" value="1"/>
</dbReference>
<proteinExistence type="predicted"/>
<keyword evidence="2" id="KW-0472">Membrane</keyword>
<keyword evidence="3" id="KW-0732">Signal</keyword>
<protein>
    <submittedName>
        <fullName evidence="4">Uncharacterized protein</fullName>
    </submittedName>
</protein>
<dbReference type="Ensembl" id="ENSVKKT00000009129.1">
    <property type="protein sequence ID" value="ENSVKKP00000008901.1"/>
    <property type="gene ID" value="ENSVKKG00000006320.1"/>
</dbReference>
<dbReference type="PANTHER" id="PTHR10424:SF73">
    <property type="entry name" value="ENDOGENOUS RETROVIRUS GROUP FC1 ENV POLYPROTEIN-RELATED"/>
    <property type="match status" value="1"/>
</dbReference>
<dbReference type="Proteomes" id="UP000694545">
    <property type="component" value="Unplaced"/>
</dbReference>
<dbReference type="OMA" id="ASICCEQ"/>
<dbReference type="InterPro" id="IPR018154">
    <property type="entry name" value="TLV/ENV_coat_polyprotein"/>
</dbReference>
<keyword evidence="5" id="KW-1185">Reference proteome</keyword>
<evidence type="ECO:0000313" key="5">
    <source>
        <dbReference type="Proteomes" id="UP000694545"/>
    </source>
</evidence>